<name>A0A7S2WQW2_9STRA</name>
<feature type="chain" id="PRO_5031387293" evidence="1">
    <location>
        <begin position="17"/>
        <end position="541"/>
    </location>
</feature>
<sequence length="541" mass="58033">MARIICKAALAMLVLAISTSVPFGVEGAAAPFSLIDGKGIVSSGSLPSWNGKGGVVTVLTSPDTPDALNIEEADDNILVVSSPGATLTGNSSLSKGNGAAAAALVSGSIVVTGITQSDLEYGLDDTRHGHTLTQLFSSRLQKRQQQQQQQLSENLEQQKLFITIPSSDDDDDDDMKSTIRDDLEAIFDSAAAGVDTEEDTLLSLDDLYDVEIVTVTTDADMKKVMDMASEAASKSPYTGSTSVASAITDAYNKLNTVVSELSEPPPSIAAAILACDDAFARHYRVARAKFASWKARAIRGLWVEKFGLTASALLSRSVESYDRDTLPAAGLSGSTAAPYRLQMRAKLQARMQSSIRELYTEQVANLEKSSLKKFEAVLLRKWKNREDKTVGTQAFYDETAATLRTAAFNFDTIMEDLAIPSLGLTKAKASAEYNIKLNTALLSFPDSPAARLSSLQKVKTVVNKEKKPTERSVDIGLDLVAMIRPDGYGTFQGFAGYQLGGNNIICGFANDADSPDVISQFGGVRPPFVRIQPKLKVDIEL</sequence>
<evidence type="ECO:0000313" key="2">
    <source>
        <dbReference type="EMBL" id="CAD9702249.1"/>
    </source>
</evidence>
<keyword evidence="1" id="KW-0732">Signal</keyword>
<reference evidence="2" key="1">
    <citation type="submission" date="2021-01" db="EMBL/GenBank/DDBJ databases">
        <authorList>
            <person name="Corre E."/>
            <person name="Pelletier E."/>
            <person name="Niang G."/>
            <person name="Scheremetjew M."/>
            <person name="Finn R."/>
            <person name="Kale V."/>
            <person name="Holt S."/>
            <person name="Cochrane G."/>
            <person name="Meng A."/>
            <person name="Brown T."/>
            <person name="Cohen L."/>
        </authorList>
    </citation>
    <scope>NUCLEOTIDE SEQUENCE</scope>
    <source>
        <strain evidence="2">CCMP1452</strain>
    </source>
</reference>
<dbReference type="EMBL" id="HBHI01030581">
    <property type="protein sequence ID" value="CAD9702249.1"/>
    <property type="molecule type" value="Transcribed_RNA"/>
</dbReference>
<evidence type="ECO:0000256" key="1">
    <source>
        <dbReference type="SAM" id="SignalP"/>
    </source>
</evidence>
<gene>
    <name evidence="2" type="ORF">EANT1437_LOCUS15740</name>
</gene>
<dbReference type="AlphaFoldDB" id="A0A7S2WQW2"/>
<proteinExistence type="predicted"/>
<accession>A0A7S2WQW2</accession>
<organism evidence="2">
    <name type="scientific">Eucampia antarctica</name>
    <dbReference type="NCBI Taxonomy" id="49252"/>
    <lineage>
        <taxon>Eukaryota</taxon>
        <taxon>Sar</taxon>
        <taxon>Stramenopiles</taxon>
        <taxon>Ochrophyta</taxon>
        <taxon>Bacillariophyta</taxon>
        <taxon>Mediophyceae</taxon>
        <taxon>Biddulphiophycidae</taxon>
        <taxon>Hemiaulales</taxon>
        <taxon>Hemiaulaceae</taxon>
        <taxon>Eucampia</taxon>
    </lineage>
</organism>
<protein>
    <submittedName>
        <fullName evidence="2">Uncharacterized protein</fullName>
    </submittedName>
</protein>
<feature type="signal peptide" evidence="1">
    <location>
        <begin position="1"/>
        <end position="16"/>
    </location>
</feature>